<reference evidence="2" key="2">
    <citation type="journal article" date="2024" name="Plant">
        <title>Genomic evolution and insights into agronomic trait innovations of Sesamum species.</title>
        <authorList>
            <person name="Miao H."/>
            <person name="Wang L."/>
            <person name="Qu L."/>
            <person name="Liu H."/>
            <person name="Sun Y."/>
            <person name="Le M."/>
            <person name="Wang Q."/>
            <person name="Wei S."/>
            <person name="Zheng Y."/>
            <person name="Lin W."/>
            <person name="Duan Y."/>
            <person name="Cao H."/>
            <person name="Xiong S."/>
            <person name="Wang X."/>
            <person name="Wei L."/>
            <person name="Li C."/>
            <person name="Ma Q."/>
            <person name="Ju M."/>
            <person name="Zhao R."/>
            <person name="Li G."/>
            <person name="Mu C."/>
            <person name="Tian Q."/>
            <person name="Mei H."/>
            <person name="Zhang T."/>
            <person name="Gao T."/>
            <person name="Zhang H."/>
        </authorList>
    </citation>
    <scope>NUCLEOTIDE SEQUENCE</scope>
    <source>
        <strain evidence="2">KEN1</strain>
    </source>
</reference>
<dbReference type="Gene3D" id="3.30.420.10">
    <property type="entry name" value="Ribonuclease H-like superfamily/Ribonuclease H"/>
    <property type="match status" value="1"/>
</dbReference>
<protein>
    <recommendedName>
        <fullName evidence="1">RNase H type-1 domain-containing protein</fullName>
    </recommendedName>
</protein>
<dbReference type="AlphaFoldDB" id="A0AAW2XPK6"/>
<dbReference type="InterPro" id="IPR002156">
    <property type="entry name" value="RNaseH_domain"/>
</dbReference>
<dbReference type="PANTHER" id="PTHR48475">
    <property type="entry name" value="RIBONUCLEASE H"/>
    <property type="match status" value="1"/>
</dbReference>
<gene>
    <name evidence="2" type="ORF">Slati_0948600</name>
</gene>
<accession>A0AAW2XPK6</accession>
<dbReference type="PANTHER" id="PTHR48475:SF1">
    <property type="entry name" value="RNASE H TYPE-1 DOMAIN-CONTAINING PROTEIN"/>
    <property type="match status" value="1"/>
</dbReference>
<dbReference type="InterPro" id="IPR036397">
    <property type="entry name" value="RNaseH_sf"/>
</dbReference>
<feature type="domain" description="RNase H type-1" evidence="1">
    <location>
        <begin position="61"/>
        <end position="124"/>
    </location>
</feature>
<organism evidence="2">
    <name type="scientific">Sesamum latifolium</name>
    <dbReference type="NCBI Taxonomy" id="2727402"/>
    <lineage>
        <taxon>Eukaryota</taxon>
        <taxon>Viridiplantae</taxon>
        <taxon>Streptophyta</taxon>
        <taxon>Embryophyta</taxon>
        <taxon>Tracheophyta</taxon>
        <taxon>Spermatophyta</taxon>
        <taxon>Magnoliopsida</taxon>
        <taxon>eudicotyledons</taxon>
        <taxon>Gunneridae</taxon>
        <taxon>Pentapetalae</taxon>
        <taxon>asterids</taxon>
        <taxon>lamiids</taxon>
        <taxon>Lamiales</taxon>
        <taxon>Pedaliaceae</taxon>
        <taxon>Sesamum</taxon>
    </lineage>
</organism>
<name>A0AAW2XPK6_9LAMI</name>
<dbReference type="GO" id="GO:0003676">
    <property type="term" value="F:nucleic acid binding"/>
    <property type="evidence" value="ECO:0007669"/>
    <property type="project" value="InterPro"/>
</dbReference>
<comment type="caution">
    <text evidence="2">The sequence shown here is derived from an EMBL/GenBank/DDBJ whole genome shotgun (WGS) entry which is preliminary data.</text>
</comment>
<dbReference type="EMBL" id="JACGWN010000003">
    <property type="protein sequence ID" value="KAL0456094.1"/>
    <property type="molecule type" value="Genomic_DNA"/>
</dbReference>
<reference evidence="2" key="1">
    <citation type="submission" date="2020-06" db="EMBL/GenBank/DDBJ databases">
        <authorList>
            <person name="Li T."/>
            <person name="Hu X."/>
            <person name="Zhang T."/>
            <person name="Song X."/>
            <person name="Zhang H."/>
            <person name="Dai N."/>
            <person name="Sheng W."/>
            <person name="Hou X."/>
            <person name="Wei L."/>
        </authorList>
    </citation>
    <scope>NUCLEOTIDE SEQUENCE</scope>
    <source>
        <strain evidence="2">KEN1</strain>
        <tissue evidence="2">Leaf</tissue>
    </source>
</reference>
<dbReference type="Pfam" id="PF13456">
    <property type="entry name" value="RVT_3"/>
    <property type="match status" value="1"/>
</dbReference>
<evidence type="ECO:0000259" key="1">
    <source>
        <dbReference type="Pfam" id="PF13456"/>
    </source>
</evidence>
<proteinExistence type="predicted"/>
<evidence type="ECO:0000313" key="2">
    <source>
        <dbReference type="EMBL" id="KAL0456094.1"/>
    </source>
</evidence>
<sequence length="130" mass="14704">MLHGAKSTYFTLIVVSTNLLLQEILGRAKALGRMRKWVTMLSKFDISYRPKLQLGSSLGYGARVVLTNLKEDKMQFAVKFDFRVSNNEAKYEALILGIKMAMDAGAKHLESFSHLQLVLCQVIGTFECWN</sequence>
<dbReference type="GO" id="GO:0004523">
    <property type="term" value="F:RNA-DNA hybrid ribonuclease activity"/>
    <property type="evidence" value="ECO:0007669"/>
    <property type="project" value="InterPro"/>
</dbReference>